<dbReference type="OrthoDB" id="2757774at2759"/>
<gene>
    <name evidence="1" type="ORF">BN946_scf184999.g4</name>
</gene>
<dbReference type="Proteomes" id="UP000029665">
    <property type="component" value="Unassembled WGS sequence"/>
</dbReference>
<comment type="caution">
    <text evidence="1">The sequence shown here is derived from an EMBL/GenBank/DDBJ whole genome shotgun (WGS) entry which is preliminary data.</text>
</comment>
<dbReference type="EMBL" id="CCBP010000081">
    <property type="protein sequence ID" value="CDO70364.1"/>
    <property type="molecule type" value="Genomic_DNA"/>
</dbReference>
<organism evidence="1 2">
    <name type="scientific">Pycnoporus cinnabarinus</name>
    <name type="common">Cinnabar-red polypore</name>
    <name type="synonym">Trametes cinnabarina</name>
    <dbReference type="NCBI Taxonomy" id="5643"/>
    <lineage>
        <taxon>Eukaryota</taxon>
        <taxon>Fungi</taxon>
        <taxon>Dikarya</taxon>
        <taxon>Basidiomycota</taxon>
        <taxon>Agaricomycotina</taxon>
        <taxon>Agaricomycetes</taxon>
        <taxon>Polyporales</taxon>
        <taxon>Polyporaceae</taxon>
        <taxon>Trametes</taxon>
    </lineage>
</organism>
<name>A0A060SDM9_PYCCI</name>
<accession>A0A060SDM9</accession>
<evidence type="ECO:0000313" key="1">
    <source>
        <dbReference type="EMBL" id="CDO70364.1"/>
    </source>
</evidence>
<dbReference type="AlphaFoldDB" id="A0A060SDM9"/>
<sequence>MNTVNLPFDVLHAIISSLDDKGTALAVSLTCRTLRGLAIRRLLSILPINLKDQETVHALHKFLFANESARIQSLRKLNISIRSVDKPYSAEETVQCLVDILKHATRLEWLALCTFADDGLFDDFPQVLDAICELSSLWELVVDGDWSSPVQTILRRVRSPLKVLHIRPNGIHLPEQTFWIDPSHHESLLSQRLAFSLEELHMEGAALWYPLGYKGVQFPGVRSVFLGYHGGPQRMETFLHMFPALNGTFDTGDLEFDEGALLKANMAEQRRVRALNKQSQEIRTWKYLDRVIGDTHALYMLALACSVRHLVVKQVCGHRKEQVADILRDTQPTCLNILIRLSHGLRIFEDLFPPEATPVLTHLVLVVFYENFDTHVGNLNPCCHGDAHEIQWIALLVRHRRCIPVLMFFQ</sequence>
<protein>
    <recommendedName>
        <fullName evidence="3">F-box domain-containing protein</fullName>
    </recommendedName>
</protein>
<proteinExistence type="predicted"/>
<keyword evidence="2" id="KW-1185">Reference proteome</keyword>
<evidence type="ECO:0000313" key="2">
    <source>
        <dbReference type="Proteomes" id="UP000029665"/>
    </source>
</evidence>
<dbReference type="OMA" id="HEWSIEE"/>
<dbReference type="HOGENOM" id="CLU_671105_0_0_1"/>
<evidence type="ECO:0008006" key="3">
    <source>
        <dbReference type="Google" id="ProtNLM"/>
    </source>
</evidence>
<reference evidence="1" key="1">
    <citation type="submission" date="2014-01" db="EMBL/GenBank/DDBJ databases">
        <title>The genome of the white-rot fungus Pycnoporus cinnabarinus: a basidiomycete model with a versatile arsenal for lignocellulosic biomass breakdown.</title>
        <authorList>
            <person name="Levasseur A."/>
            <person name="Lomascolo A."/>
            <person name="Ruiz-Duenas F.J."/>
            <person name="Uzan E."/>
            <person name="Piumi F."/>
            <person name="Kues U."/>
            <person name="Ram A.F.J."/>
            <person name="Murat C."/>
            <person name="Haon M."/>
            <person name="Benoit I."/>
            <person name="Arfi Y."/>
            <person name="Chevret D."/>
            <person name="Drula E."/>
            <person name="Kwon M.J."/>
            <person name="Gouret P."/>
            <person name="Lesage-Meessen L."/>
            <person name="Lombard V."/>
            <person name="Mariette J."/>
            <person name="Noirot C."/>
            <person name="Park J."/>
            <person name="Patyshakuliyeva A."/>
            <person name="Wieneger R.A.B."/>
            <person name="Wosten H.A.B."/>
            <person name="Martin F."/>
            <person name="Coutinho P.M."/>
            <person name="de Vries R."/>
            <person name="Martinez A.T."/>
            <person name="Klopp C."/>
            <person name="Pontarotti P."/>
            <person name="Henrissat B."/>
            <person name="Record E."/>
        </authorList>
    </citation>
    <scope>NUCLEOTIDE SEQUENCE [LARGE SCALE GENOMIC DNA]</scope>
    <source>
        <strain evidence="1">BRFM137</strain>
    </source>
</reference>